<organism evidence="1 2">
    <name type="scientific">Prosthecobacter fusiformis</name>
    <dbReference type="NCBI Taxonomy" id="48464"/>
    <lineage>
        <taxon>Bacteria</taxon>
        <taxon>Pseudomonadati</taxon>
        <taxon>Verrucomicrobiota</taxon>
        <taxon>Verrucomicrobiia</taxon>
        <taxon>Verrucomicrobiales</taxon>
        <taxon>Verrucomicrobiaceae</taxon>
        <taxon>Prosthecobacter</taxon>
    </lineage>
</organism>
<keyword evidence="2" id="KW-1185">Reference proteome</keyword>
<protein>
    <submittedName>
        <fullName evidence="1">7-cyano-7-deazaguanine synthase in queuosine biosynthesis</fullName>
    </submittedName>
</protein>
<dbReference type="EMBL" id="SOCA01000025">
    <property type="protein sequence ID" value="TDU62095.1"/>
    <property type="molecule type" value="Genomic_DNA"/>
</dbReference>
<dbReference type="RefSeq" id="WP_133797676.1">
    <property type="nucleotide sequence ID" value="NZ_SOCA01000025.1"/>
</dbReference>
<name>A0A4R7RI93_9BACT</name>
<dbReference type="Proteomes" id="UP000295662">
    <property type="component" value="Unassembled WGS sequence"/>
</dbReference>
<evidence type="ECO:0000313" key="1">
    <source>
        <dbReference type="EMBL" id="TDU62095.1"/>
    </source>
</evidence>
<comment type="caution">
    <text evidence="1">The sequence shown here is derived from an EMBL/GenBank/DDBJ whole genome shotgun (WGS) entry which is preliminary data.</text>
</comment>
<accession>A0A4R7RI93</accession>
<dbReference type="Gene3D" id="3.40.50.620">
    <property type="entry name" value="HUPs"/>
    <property type="match status" value="1"/>
</dbReference>
<dbReference type="AlphaFoldDB" id="A0A4R7RI93"/>
<dbReference type="SUPFAM" id="SSF52402">
    <property type="entry name" value="Adenine nucleotide alpha hydrolases-like"/>
    <property type="match status" value="1"/>
</dbReference>
<reference evidence="1 2" key="1">
    <citation type="submission" date="2019-03" db="EMBL/GenBank/DDBJ databases">
        <title>Genomic Encyclopedia of Archaeal and Bacterial Type Strains, Phase II (KMG-II): from individual species to whole genera.</title>
        <authorList>
            <person name="Goeker M."/>
        </authorList>
    </citation>
    <scope>NUCLEOTIDE SEQUENCE [LARGE SCALE GENOMIC DNA]</scope>
    <source>
        <strain evidence="1 2">ATCC 25309</strain>
    </source>
</reference>
<sequence length="453" mass="51225">MKVEVQIHPVEALHEFAKTELVIASLDAKLQLDLNIEPFLKFSWTASPVVLDLLLISAVVYAADKAISREHFEDRWTRTIDVSIPVHDADRWNSASELLAQSISFLTGDHWRFEFVSTTSRLIRRRRNRRSPKGFPSSPVVSLLSGGLDSFIGALDLLSEHSNRFLFASHYDGKVPGPASDQDRLLDLLETHFPKRIRHLQMRIGVQKPERLSQPTSEEWQADFKFDLNFRSRSFSFLGIAILAASKVGANTAVWIPENGPIALNMPLNPSRRGSCSTRTVHPHFLSSIQKVLDAVGIQHEVSNPYALYTKGEMVRDCKAQELLKDGCELTNSCAKSGHNVHWDVRNAGACGRCVPCIFRRASLHVANLDNETYGYDVLKRDFRQDEDFYALLGLIRRNPSDSEIARILLANGRLPINQLNDYVAVESRMIAEVRQWLADKASQKIKNFVRIK</sequence>
<dbReference type="OrthoDB" id="9789567at2"/>
<dbReference type="InterPro" id="IPR014729">
    <property type="entry name" value="Rossmann-like_a/b/a_fold"/>
</dbReference>
<dbReference type="NCBIfam" id="NF041925">
    <property type="entry name" value="QatC"/>
    <property type="match status" value="1"/>
</dbReference>
<proteinExistence type="predicted"/>
<gene>
    <name evidence="1" type="ORF">EI77_04747</name>
</gene>
<evidence type="ECO:0000313" key="2">
    <source>
        <dbReference type="Proteomes" id="UP000295662"/>
    </source>
</evidence>
<dbReference type="InterPro" id="IPR049676">
    <property type="entry name" value="QatC"/>
</dbReference>